<reference evidence="1" key="2">
    <citation type="journal article" date="2015" name="Fish Shellfish Immunol.">
        <title>Early steps in the European eel (Anguilla anguilla)-Vibrio vulnificus interaction in the gills: Role of the RtxA13 toxin.</title>
        <authorList>
            <person name="Callol A."/>
            <person name="Pajuelo D."/>
            <person name="Ebbesson L."/>
            <person name="Teles M."/>
            <person name="MacKenzie S."/>
            <person name="Amaro C."/>
        </authorList>
    </citation>
    <scope>NUCLEOTIDE SEQUENCE</scope>
</reference>
<dbReference type="EMBL" id="GBXM01080846">
    <property type="protein sequence ID" value="JAH27731.1"/>
    <property type="molecule type" value="Transcribed_RNA"/>
</dbReference>
<proteinExistence type="predicted"/>
<evidence type="ECO:0000313" key="1">
    <source>
        <dbReference type="EMBL" id="JAH27731.1"/>
    </source>
</evidence>
<dbReference type="AlphaFoldDB" id="A0A0E9RF41"/>
<sequence>MFQSDEYLKMHFLTRMDWKSCLQFASLVK</sequence>
<reference evidence="1" key="1">
    <citation type="submission" date="2014-11" db="EMBL/GenBank/DDBJ databases">
        <authorList>
            <person name="Amaro Gonzalez C."/>
        </authorList>
    </citation>
    <scope>NUCLEOTIDE SEQUENCE</scope>
</reference>
<organism evidence="1">
    <name type="scientific">Anguilla anguilla</name>
    <name type="common">European freshwater eel</name>
    <name type="synonym">Muraena anguilla</name>
    <dbReference type="NCBI Taxonomy" id="7936"/>
    <lineage>
        <taxon>Eukaryota</taxon>
        <taxon>Metazoa</taxon>
        <taxon>Chordata</taxon>
        <taxon>Craniata</taxon>
        <taxon>Vertebrata</taxon>
        <taxon>Euteleostomi</taxon>
        <taxon>Actinopterygii</taxon>
        <taxon>Neopterygii</taxon>
        <taxon>Teleostei</taxon>
        <taxon>Anguilliformes</taxon>
        <taxon>Anguillidae</taxon>
        <taxon>Anguilla</taxon>
    </lineage>
</organism>
<protein>
    <submittedName>
        <fullName evidence="1">Uncharacterized protein</fullName>
    </submittedName>
</protein>
<name>A0A0E9RF41_ANGAN</name>
<accession>A0A0E9RF41</accession>